<dbReference type="InterPro" id="IPR016166">
    <property type="entry name" value="FAD-bd_PCMH"/>
</dbReference>
<dbReference type="SUPFAM" id="SSF56194">
    <property type="entry name" value="Uridine diphospho-N-Acetylenolpyruvylglucosamine reductase, MurB, C-terminal domain"/>
    <property type="match status" value="1"/>
</dbReference>
<dbReference type="AlphaFoldDB" id="A0A1M7HFJ6"/>
<evidence type="ECO:0000256" key="15">
    <source>
        <dbReference type="ARBA" id="ARBA00048914"/>
    </source>
</evidence>
<accession>A0A1M7HFJ6</accession>
<dbReference type="GO" id="GO:0008762">
    <property type="term" value="F:UDP-N-acetylmuramate dehydrogenase activity"/>
    <property type="evidence" value="ECO:0007669"/>
    <property type="project" value="UniProtKB-UniRule"/>
</dbReference>
<evidence type="ECO:0000256" key="9">
    <source>
        <dbReference type="ARBA" id="ARBA00022857"/>
    </source>
</evidence>
<dbReference type="NCBIfam" id="TIGR00179">
    <property type="entry name" value="murB"/>
    <property type="match status" value="1"/>
</dbReference>
<dbReference type="PROSITE" id="PS51387">
    <property type="entry name" value="FAD_PCMH"/>
    <property type="match status" value="1"/>
</dbReference>
<dbReference type="InterPro" id="IPR036318">
    <property type="entry name" value="FAD-bd_PCMH-like_sf"/>
</dbReference>
<dbReference type="GO" id="GO:0005829">
    <property type="term" value="C:cytosol"/>
    <property type="evidence" value="ECO:0007669"/>
    <property type="project" value="TreeGrafter"/>
</dbReference>
<dbReference type="Pfam" id="PF02873">
    <property type="entry name" value="MurB_C"/>
    <property type="match status" value="1"/>
</dbReference>
<protein>
    <recommendedName>
        <fullName evidence="16">UDP-N-acetylenolpyruvoylglucosamine reductase</fullName>
        <ecNumber evidence="16">1.3.1.98</ecNumber>
    </recommendedName>
    <alternativeName>
        <fullName evidence="16">UDP-N-acetylmuramate dehydrogenase</fullName>
    </alternativeName>
</protein>
<dbReference type="PANTHER" id="PTHR21071:SF4">
    <property type="entry name" value="UDP-N-ACETYLENOLPYRUVOYLGLUCOSAMINE REDUCTASE"/>
    <property type="match status" value="1"/>
</dbReference>
<comment type="similarity">
    <text evidence="16">Belongs to the MurB family.</text>
</comment>
<sequence length="302" mass="33540">MNDINQKLKAILPEENIVRNEPLAKHTTFKIGGPAEYFVTPENEDQLKLVIKVCKESNIPYYIIGKGSNLLVGDKGYKGVIIQIYKNFDWIKIDKNIVTAGAGVMLSRLATQAAEHNLAGLQGECGIPGTLGGAVTMNAGAYGYEIKDYIISATVLNQEGEIFTLNKEELQLAYRTSIVQKNSYIVIEAVFELPYGNKEDILAEITEFNRKRVEKQPLEYPSAGSTFKRPVGYFAGKLIMDSGLAGYRVGDIMISMKHCGFVVNVGNGTASEVRQLIEDVQHIIYEKHQVMLEPEVRIIGEF</sequence>
<dbReference type="InterPro" id="IPR016169">
    <property type="entry name" value="FAD-bd_PCMH_sub2"/>
</dbReference>
<name>A0A1M7HFJ6_9FIRM</name>
<feature type="active site" description="Proton donor" evidence="16">
    <location>
        <position position="225"/>
    </location>
</feature>
<keyword evidence="5 16" id="KW-0963">Cytoplasm</keyword>
<evidence type="ECO:0000256" key="1">
    <source>
        <dbReference type="ARBA" id="ARBA00001974"/>
    </source>
</evidence>
<evidence type="ECO:0000256" key="16">
    <source>
        <dbReference type="HAMAP-Rule" id="MF_00037"/>
    </source>
</evidence>
<dbReference type="NCBIfam" id="NF010480">
    <property type="entry name" value="PRK13905.1"/>
    <property type="match status" value="1"/>
</dbReference>
<keyword evidence="9 16" id="KW-0521">NADP</keyword>
<evidence type="ECO:0000256" key="12">
    <source>
        <dbReference type="ARBA" id="ARBA00023002"/>
    </source>
</evidence>
<dbReference type="SUPFAM" id="SSF56176">
    <property type="entry name" value="FAD-binding/transporter-associated domain-like"/>
    <property type="match status" value="1"/>
</dbReference>
<feature type="active site" evidence="16">
    <location>
        <position position="175"/>
    </location>
</feature>
<dbReference type="UniPathway" id="UPA00219"/>
<dbReference type="InterPro" id="IPR006094">
    <property type="entry name" value="Oxid_FAD_bind_N"/>
</dbReference>
<evidence type="ECO:0000256" key="13">
    <source>
        <dbReference type="ARBA" id="ARBA00023306"/>
    </source>
</evidence>
<feature type="domain" description="FAD-binding PCMH-type" evidence="17">
    <location>
        <begin position="30"/>
        <end position="196"/>
    </location>
</feature>
<keyword evidence="7 16" id="KW-0285">Flavoprotein</keyword>
<dbReference type="Gene3D" id="3.90.78.10">
    <property type="entry name" value="UDP-N-acetylenolpyruvoylglucosamine reductase, C-terminal domain"/>
    <property type="match status" value="1"/>
</dbReference>
<organism evidence="18 19">
    <name type="scientific">Anaerosporobacter mobilis DSM 15930</name>
    <dbReference type="NCBI Taxonomy" id="1120996"/>
    <lineage>
        <taxon>Bacteria</taxon>
        <taxon>Bacillati</taxon>
        <taxon>Bacillota</taxon>
        <taxon>Clostridia</taxon>
        <taxon>Lachnospirales</taxon>
        <taxon>Lachnospiraceae</taxon>
        <taxon>Anaerosporobacter</taxon>
    </lineage>
</organism>
<dbReference type="InterPro" id="IPR011601">
    <property type="entry name" value="MurB_C"/>
</dbReference>
<keyword evidence="10 16" id="KW-0133">Cell shape</keyword>
<dbReference type="HAMAP" id="MF_00037">
    <property type="entry name" value="MurB"/>
    <property type="match status" value="1"/>
</dbReference>
<comment type="pathway">
    <text evidence="4 16">Cell wall biogenesis; peptidoglycan biosynthesis.</text>
</comment>
<evidence type="ECO:0000256" key="2">
    <source>
        <dbReference type="ARBA" id="ARBA00003921"/>
    </source>
</evidence>
<keyword evidence="8 16" id="KW-0274">FAD</keyword>
<dbReference type="Gene3D" id="3.30.43.10">
    <property type="entry name" value="Uridine Diphospho-n-acetylenolpyruvylglucosamine Reductase, domain 2"/>
    <property type="match status" value="1"/>
</dbReference>
<keyword evidence="12 16" id="KW-0560">Oxidoreductase</keyword>
<evidence type="ECO:0000256" key="3">
    <source>
        <dbReference type="ARBA" id="ARBA00004496"/>
    </source>
</evidence>
<evidence type="ECO:0000256" key="6">
    <source>
        <dbReference type="ARBA" id="ARBA00022618"/>
    </source>
</evidence>
<feature type="active site" evidence="16">
    <location>
        <position position="295"/>
    </location>
</feature>
<dbReference type="PANTHER" id="PTHR21071">
    <property type="entry name" value="UDP-N-ACETYLENOLPYRUVOYLGLUCOSAMINE REDUCTASE"/>
    <property type="match status" value="1"/>
</dbReference>
<comment type="cofactor">
    <cofactor evidence="1 16">
        <name>FAD</name>
        <dbReference type="ChEBI" id="CHEBI:57692"/>
    </cofactor>
</comment>
<comment type="function">
    <text evidence="2 16">Cell wall formation.</text>
</comment>
<evidence type="ECO:0000256" key="8">
    <source>
        <dbReference type="ARBA" id="ARBA00022827"/>
    </source>
</evidence>
<dbReference type="Proteomes" id="UP000184038">
    <property type="component" value="Unassembled WGS sequence"/>
</dbReference>
<keyword evidence="6 16" id="KW-0132">Cell division</keyword>
<dbReference type="GO" id="GO:0071555">
    <property type="term" value="P:cell wall organization"/>
    <property type="evidence" value="ECO:0007669"/>
    <property type="project" value="UniProtKB-KW"/>
</dbReference>
<evidence type="ECO:0000256" key="7">
    <source>
        <dbReference type="ARBA" id="ARBA00022630"/>
    </source>
</evidence>
<evidence type="ECO:0000313" key="18">
    <source>
        <dbReference type="EMBL" id="SHM27239.1"/>
    </source>
</evidence>
<proteinExistence type="inferred from homology"/>
<dbReference type="InterPro" id="IPR036635">
    <property type="entry name" value="MurB_C_sf"/>
</dbReference>
<dbReference type="InterPro" id="IPR016167">
    <property type="entry name" value="FAD-bd_PCMH_sub1"/>
</dbReference>
<dbReference type="GO" id="GO:0051301">
    <property type="term" value="P:cell division"/>
    <property type="evidence" value="ECO:0007669"/>
    <property type="project" value="UniProtKB-KW"/>
</dbReference>
<evidence type="ECO:0000256" key="10">
    <source>
        <dbReference type="ARBA" id="ARBA00022960"/>
    </source>
</evidence>
<dbReference type="GO" id="GO:0009252">
    <property type="term" value="P:peptidoglycan biosynthetic process"/>
    <property type="evidence" value="ECO:0007669"/>
    <property type="project" value="UniProtKB-UniRule"/>
</dbReference>
<keyword evidence="13 16" id="KW-0131">Cell cycle</keyword>
<keyword evidence="19" id="KW-1185">Reference proteome</keyword>
<keyword evidence="11 16" id="KW-0573">Peptidoglycan synthesis</keyword>
<dbReference type="STRING" id="1120996.SAMN02746066_01340"/>
<keyword evidence="14 16" id="KW-0961">Cell wall biogenesis/degradation</keyword>
<dbReference type="RefSeq" id="WP_330393759.1">
    <property type="nucleotide sequence ID" value="NZ_FRCP01000008.1"/>
</dbReference>
<evidence type="ECO:0000256" key="11">
    <source>
        <dbReference type="ARBA" id="ARBA00022984"/>
    </source>
</evidence>
<evidence type="ECO:0000256" key="5">
    <source>
        <dbReference type="ARBA" id="ARBA00022490"/>
    </source>
</evidence>
<evidence type="ECO:0000259" key="17">
    <source>
        <dbReference type="PROSITE" id="PS51387"/>
    </source>
</evidence>
<comment type="subcellular location">
    <subcellularLocation>
        <location evidence="3 16">Cytoplasm</location>
    </subcellularLocation>
</comment>
<dbReference type="InterPro" id="IPR003170">
    <property type="entry name" value="MurB"/>
</dbReference>
<evidence type="ECO:0000256" key="14">
    <source>
        <dbReference type="ARBA" id="ARBA00023316"/>
    </source>
</evidence>
<dbReference type="GO" id="GO:0008360">
    <property type="term" value="P:regulation of cell shape"/>
    <property type="evidence" value="ECO:0007669"/>
    <property type="project" value="UniProtKB-KW"/>
</dbReference>
<gene>
    <name evidence="16" type="primary">murB</name>
    <name evidence="18" type="ORF">SAMN02746066_01340</name>
</gene>
<evidence type="ECO:0000256" key="4">
    <source>
        <dbReference type="ARBA" id="ARBA00004752"/>
    </source>
</evidence>
<dbReference type="EC" id="1.3.1.98" evidence="16"/>
<dbReference type="EMBL" id="FRCP01000008">
    <property type="protein sequence ID" value="SHM27239.1"/>
    <property type="molecule type" value="Genomic_DNA"/>
</dbReference>
<dbReference type="GO" id="GO:0071949">
    <property type="term" value="F:FAD binding"/>
    <property type="evidence" value="ECO:0007669"/>
    <property type="project" value="InterPro"/>
</dbReference>
<dbReference type="Pfam" id="PF01565">
    <property type="entry name" value="FAD_binding_4"/>
    <property type="match status" value="1"/>
</dbReference>
<dbReference type="Gene3D" id="3.30.465.10">
    <property type="match status" value="1"/>
</dbReference>
<evidence type="ECO:0000313" key="19">
    <source>
        <dbReference type="Proteomes" id="UP000184038"/>
    </source>
</evidence>
<comment type="catalytic activity">
    <reaction evidence="15 16">
        <text>UDP-N-acetyl-alpha-D-muramate + NADP(+) = UDP-N-acetyl-3-O-(1-carboxyvinyl)-alpha-D-glucosamine + NADPH + H(+)</text>
        <dbReference type="Rhea" id="RHEA:12248"/>
        <dbReference type="ChEBI" id="CHEBI:15378"/>
        <dbReference type="ChEBI" id="CHEBI:57783"/>
        <dbReference type="ChEBI" id="CHEBI:58349"/>
        <dbReference type="ChEBI" id="CHEBI:68483"/>
        <dbReference type="ChEBI" id="CHEBI:70757"/>
        <dbReference type="EC" id="1.3.1.98"/>
    </reaction>
</comment>
<reference evidence="18 19" key="1">
    <citation type="submission" date="2016-11" db="EMBL/GenBank/DDBJ databases">
        <authorList>
            <person name="Jaros S."/>
            <person name="Januszkiewicz K."/>
            <person name="Wedrychowicz H."/>
        </authorList>
    </citation>
    <scope>NUCLEOTIDE SEQUENCE [LARGE SCALE GENOMIC DNA]</scope>
    <source>
        <strain evidence="18 19">DSM 15930</strain>
    </source>
</reference>